<comment type="similarity">
    <text evidence="2">Belongs to the glycosyltransferase 2 family.</text>
</comment>
<sequence length="293" mass="34422">MNNKLKTGLVVLNYNDYKTTIKLIKMIKNYKSIDLIVIVDNCSTDKSYKKINEYTNNKIKLIKSDKNGGYAYGNNFGIHYLIENHKCDIIFIANPDVEFEENLVIEIKRQFEKNTKYSVLSGVMLDINGNVVKAPYWDIPSYRYDLLDYFFIGRRINKKEFKIDYNKKIMNVEVVPGSFLAIKAKVLKDIAYYDENTFLYCEESILATKLKNKGYKSGIITSFSYKHMHSVSINKTFKKVDTVKIFYDSKLYYNKKYNKIGRFKECILKTAAKISLLEYKVLENIYILKYKIN</sequence>
<dbReference type="Proteomes" id="UP001299409">
    <property type="component" value="Unassembled WGS sequence"/>
</dbReference>
<name>A0ABS8CVJ7_9FIRM</name>
<dbReference type="Gene3D" id="3.90.550.10">
    <property type="entry name" value="Spore Coat Polysaccharide Biosynthesis Protein SpsA, Chain A"/>
    <property type="match status" value="1"/>
</dbReference>
<accession>A0ABS8CVJ7</accession>
<evidence type="ECO:0000259" key="5">
    <source>
        <dbReference type="Pfam" id="PF00535"/>
    </source>
</evidence>
<gene>
    <name evidence="6" type="ORF">LIP50_04605</name>
</gene>
<organism evidence="6 7">
    <name type="scientific">Intestinibacter bartlettii</name>
    <dbReference type="NCBI Taxonomy" id="261299"/>
    <lineage>
        <taxon>Bacteria</taxon>
        <taxon>Bacillati</taxon>
        <taxon>Bacillota</taxon>
        <taxon>Clostridia</taxon>
        <taxon>Peptostreptococcales</taxon>
        <taxon>Peptostreptococcaceae</taxon>
        <taxon>Intestinibacter</taxon>
    </lineage>
</organism>
<evidence type="ECO:0000256" key="1">
    <source>
        <dbReference type="ARBA" id="ARBA00004776"/>
    </source>
</evidence>
<dbReference type="PANTHER" id="PTHR43179">
    <property type="entry name" value="RHAMNOSYLTRANSFERASE WBBL"/>
    <property type="match status" value="1"/>
</dbReference>
<dbReference type="InterPro" id="IPR029044">
    <property type="entry name" value="Nucleotide-diphossugar_trans"/>
</dbReference>
<protein>
    <submittedName>
        <fullName evidence="6">Glycosyltransferase family 2 protein</fullName>
    </submittedName>
</protein>
<dbReference type="SUPFAM" id="SSF53448">
    <property type="entry name" value="Nucleotide-diphospho-sugar transferases"/>
    <property type="match status" value="1"/>
</dbReference>
<keyword evidence="4" id="KW-0808">Transferase</keyword>
<evidence type="ECO:0000313" key="6">
    <source>
        <dbReference type="EMBL" id="MCB5445481.1"/>
    </source>
</evidence>
<dbReference type="RefSeq" id="WP_226914800.1">
    <property type="nucleotide sequence ID" value="NZ_BAABXU010000001.1"/>
</dbReference>
<evidence type="ECO:0000313" key="7">
    <source>
        <dbReference type="Proteomes" id="UP001299409"/>
    </source>
</evidence>
<proteinExistence type="inferred from homology"/>
<keyword evidence="7" id="KW-1185">Reference proteome</keyword>
<dbReference type="InterPro" id="IPR001173">
    <property type="entry name" value="Glyco_trans_2-like"/>
</dbReference>
<keyword evidence="3" id="KW-0328">Glycosyltransferase</keyword>
<evidence type="ECO:0000256" key="4">
    <source>
        <dbReference type="ARBA" id="ARBA00022679"/>
    </source>
</evidence>
<dbReference type="Pfam" id="PF00535">
    <property type="entry name" value="Glycos_transf_2"/>
    <property type="match status" value="1"/>
</dbReference>
<evidence type="ECO:0000256" key="2">
    <source>
        <dbReference type="ARBA" id="ARBA00006739"/>
    </source>
</evidence>
<comment type="pathway">
    <text evidence="1">Cell wall biogenesis; cell wall polysaccharide biosynthesis.</text>
</comment>
<dbReference type="PANTHER" id="PTHR43179:SF12">
    <property type="entry name" value="GALACTOFURANOSYLTRANSFERASE GLFT2"/>
    <property type="match status" value="1"/>
</dbReference>
<reference evidence="6 7" key="1">
    <citation type="submission" date="2021-10" db="EMBL/GenBank/DDBJ databases">
        <title>Collection of gut derived symbiotic bacterial strains cultured from healthy donors.</title>
        <authorList>
            <person name="Lin H."/>
            <person name="Littmann E."/>
            <person name="Claire K."/>
            <person name="Pamer E."/>
        </authorList>
    </citation>
    <scope>NUCLEOTIDE SEQUENCE [LARGE SCALE GENOMIC DNA]</scope>
    <source>
        <strain evidence="6 7">MSK.17.68</strain>
    </source>
</reference>
<dbReference type="EMBL" id="JAJBMB010000003">
    <property type="protein sequence ID" value="MCB5445481.1"/>
    <property type="molecule type" value="Genomic_DNA"/>
</dbReference>
<evidence type="ECO:0000256" key="3">
    <source>
        <dbReference type="ARBA" id="ARBA00022676"/>
    </source>
</evidence>
<comment type="caution">
    <text evidence="6">The sequence shown here is derived from an EMBL/GenBank/DDBJ whole genome shotgun (WGS) entry which is preliminary data.</text>
</comment>
<feature type="domain" description="Glycosyltransferase 2-like" evidence="5">
    <location>
        <begin position="10"/>
        <end position="189"/>
    </location>
</feature>